<sequence length="130" mass="14163">MLYEFIEYEHRLAQKQVLTLQSVEGAVIVCEQGGLWLTEENGGDIVLQPGQSYRLRGGGQLVIEALHTARLQILPAVHQHARTVVQLAYGVVNDLLHVIRRPLAQVVGHGVHRSQTDGHATPASAGCKCA</sequence>
<organism evidence="1 2">
    <name type="scientific">Chitinimonas prasina</name>
    <dbReference type="NCBI Taxonomy" id="1434937"/>
    <lineage>
        <taxon>Bacteria</taxon>
        <taxon>Pseudomonadati</taxon>
        <taxon>Pseudomonadota</taxon>
        <taxon>Betaproteobacteria</taxon>
        <taxon>Neisseriales</taxon>
        <taxon>Chitinibacteraceae</taxon>
        <taxon>Chitinimonas</taxon>
    </lineage>
</organism>
<proteinExistence type="predicted"/>
<dbReference type="RefSeq" id="WP_284197944.1">
    <property type="nucleotide sequence ID" value="NZ_BSOG01000006.1"/>
</dbReference>
<keyword evidence="2" id="KW-1185">Reference proteome</keyword>
<dbReference type="EMBL" id="BSOG01000006">
    <property type="protein sequence ID" value="GLR14870.1"/>
    <property type="molecule type" value="Genomic_DNA"/>
</dbReference>
<evidence type="ECO:0000313" key="2">
    <source>
        <dbReference type="Proteomes" id="UP001156706"/>
    </source>
</evidence>
<dbReference type="Pfam" id="PF11142">
    <property type="entry name" value="DUF2917"/>
    <property type="match status" value="1"/>
</dbReference>
<reference evidence="2" key="1">
    <citation type="journal article" date="2019" name="Int. J. Syst. Evol. Microbiol.">
        <title>The Global Catalogue of Microorganisms (GCM) 10K type strain sequencing project: providing services to taxonomists for standard genome sequencing and annotation.</title>
        <authorList>
            <consortium name="The Broad Institute Genomics Platform"/>
            <consortium name="The Broad Institute Genome Sequencing Center for Infectious Disease"/>
            <person name="Wu L."/>
            <person name="Ma J."/>
        </authorList>
    </citation>
    <scope>NUCLEOTIDE SEQUENCE [LARGE SCALE GENOMIC DNA]</scope>
    <source>
        <strain evidence="2">NBRC 110044</strain>
    </source>
</reference>
<name>A0ABQ5YIM9_9NEIS</name>
<dbReference type="InterPro" id="IPR021317">
    <property type="entry name" value="DUF2917"/>
</dbReference>
<evidence type="ECO:0008006" key="3">
    <source>
        <dbReference type="Google" id="ProtNLM"/>
    </source>
</evidence>
<comment type="caution">
    <text evidence="1">The sequence shown here is derived from an EMBL/GenBank/DDBJ whole genome shotgun (WGS) entry which is preliminary data.</text>
</comment>
<protein>
    <recommendedName>
        <fullName evidence="3">DUF2917 domain-containing protein</fullName>
    </recommendedName>
</protein>
<dbReference type="Proteomes" id="UP001156706">
    <property type="component" value="Unassembled WGS sequence"/>
</dbReference>
<evidence type="ECO:0000313" key="1">
    <source>
        <dbReference type="EMBL" id="GLR14870.1"/>
    </source>
</evidence>
<accession>A0ABQ5YIM9</accession>
<gene>
    <name evidence="1" type="ORF">GCM10007907_36600</name>
</gene>